<evidence type="ECO:0000259" key="3">
    <source>
        <dbReference type="Pfam" id="PF18713"/>
    </source>
</evidence>
<dbReference type="InterPro" id="IPR013653">
    <property type="entry name" value="GCN5-like_dom"/>
</dbReference>
<dbReference type="InterPro" id="IPR041506">
    <property type="entry name" value="DUF5645"/>
</dbReference>
<dbReference type="Pfam" id="PF08445">
    <property type="entry name" value="FR47"/>
    <property type="match status" value="1"/>
</dbReference>
<organism evidence="4 5">
    <name type="scientific">Vanessa tameamea</name>
    <name type="common">Kamehameha butterfly</name>
    <dbReference type="NCBI Taxonomy" id="334116"/>
    <lineage>
        <taxon>Eukaryota</taxon>
        <taxon>Metazoa</taxon>
        <taxon>Ecdysozoa</taxon>
        <taxon>Arthropoda</taxon>
        <taxon>Hexapoda</taxon>
        <taxon>Insecta</taxon>
        <taxon>Pterygota</taxon>
        <taxon>Neoptera</taxon>
        <taxon>Endopterygota</taxon>
        <taxon>Lepidoptera</taxon>
        <taxon>Glossata</taxon>
        <taxon>Ditrysia</taxon>
        <taxon>Papilionoidea</taxon>
        <taxon>Nymphalidae</taxon>
        <taxon>Nymphalinae</taxon>
        <taxon>Vanessa</taxon>
    </lineage>
</organism>
<dbReference type="GeneID" id="113398095"/>
<gene>
    <name evidence="5" type="primary">LOC113398095</name>
</gene>
<dbReference type="AlphaFoldDB" id="A0A8B8I5U2"/>
<feature type="domain" description="DUF5645" evidence="3">
    <location>
        <begin position="8"/>
        <end position="114"/>
    </location>
</feature>
<dbReference type="Gene3D" id="3.40.630.30">
    <property type="match status" value="2"/>
</dbReference>
<accession>A0A8B8I5U2</accession>
<feature type="domain" description="GCN5-related N-acetyltransferase Rv2170-like" evidence="2">
    <location>
        <begin position="200"/>
        <end position="273"/>
    </location>
</feature>
<dbReference type="OMA" id="RQDWPKN"/>
<sequence>MQSADMEILVEIDKKKWPELRDLYRNNWPKNAVAYCILDTHISYPKLSKIFNFKVYCPHGDLLNGMVAIIEQDDYIIMIHPVDDIKKLEEALATTRLIKWNKQFIVPSASSEVEDCMKRIEPIGKRVKGEKALKHILSRDNPKFENLTLPPNTYIGPLKTEHIKFIDKKWTYTHETTYKFFEVLMNNDLTYALYSTDDCLLAWVVIDTSGSLTHLYCVDGHRRKGYAEFLLKYVINEQLSKGKDTLAYTLENNLKANRLFDKLKFEQNECVKWLILY</sequence>
<dbReference type="InterPro" id="IPR016181">
    <property type="entry name" value="Acyl_CoA_acyltransferase"/>
</dbReference>
<name>A0A8B8I5U2_VANTA</name>
<dbReference type="SUPFAM" id="SSF55729">
    <property type="entry name" value="Acyl-CoA N-acyltransferases (Nat)"/>
    <property type="match status" value="1"/>
</dbReference>
<evidence type="ECO:0000256" key="1">
    <source>
        <dbReference type="RuleBase" id="RU368002"/>
    </source>
</evidence>
<dbReference type="GO" id="GO:0005739">
    <property type="term" value="C:mitochondrion"/>
    <property type="evidence" value="ECO:0007669"/>
    <property type="project" value="InterPro"/>
</dbReference>
<dbReference type="RefSeq" id="XP_026492463.2">
    <property type="nucleotide sequence ID" value="XM_026636678.2"/>
</dbReference>
<dbReference type="Pfam" id="PF18713">
    <property type="entry name" value="DUF5645"/>
    <property type="match status" value="1"/>
</dbReference>
<dbReference type="Proteomes" id="UP001652626">
    <property type="component" value="Chromosome 18"/>
</dbReference>
<dbReference type="EC" id="2.3.1.-" evidence="1"/>
<keyword evidence="1" id="KW-0808">Transferase</keyword>
<dbReference type="GO" id="GO:0047961">
    <property type="term" value="F:glycine N-acyltransferase activity"/>
    <property type="evidence" value="ECO:0007669"/>
    <property type="project" value="InterPro"/>
</dbReference>
<comment type="similarity">
    <text evidence="1">Belongs to the glycine N-acyltransferase family.</text>
</comment>
<keyword evidence="4" id="KW-1185">Reference proteome</keyword>
<dbReference type="OrthoDB" id="7305308at2759"/>
<dbReference type="PANTHER" id="PTHR15298">
    <property type="entry name" value="L-COA N-ACYLTRANSFERASE-RELATED"/>
    <property type="match status" value="1"/>
</dbReference>
<protein>
    <recommendedName>
        <fullName evidence="1">Glycine N-acyltransferase-like protein</fullName>
        <ecNumber evidence="1">2.3.1.-</ecNumber>
    </recommendedName>
</protein>
<dbReference type="InterPro" id="IPR010313">
    <property type="entry name" value="Glycine_N-acyltransferase"/>
</dbReference>
<evidence type="ECO:0000259" key="2">
    <source>
        <dbReference type="Pfam" id="PF08445"/>
    </source>
</evidence>
<evidence type="ECO:0000313" key="4">
    <source>
        <dbReference type="Proteomes" id="UP001652626"/>
    </source>
</evidence>
<keyword evidence="1" id="KW-0012">Acyltransferase</keyword>
<proteinExistence type="inferred from homology"/>
<evidence type="ECO:0000313" key="5">
    <source>
        <dbReference type="RefSeq" id="XP_026492463.2"/>
    </source>
</evidence>
<reference evidence="5" key="1">
    <citation type="submission" date="2025-08" db="UniProtKB">
        <authorList>
            <consortium name="RefSeq"/>
        </authorList>
    </citation>
    <scope>IDENTIFICATION</scope>
    <source>
        <tissue evidence="5">Whole body</tissue>
    </source>
</reference>
<dbReference type="PANTHER" id="PTHR15298:SF1">
    <property type="entry name" value="GLYCINE N-ACYLTRANSFERASE-LIKE PROTEIN"/>
    <property type="match status" value="1"/>
</dbReference>